<dbReference type="Gene3D" id="1.25.40.20">
    <property type="entry name" value="Ankyrin repeat-containing domain"/>
    <property type="match status" value="2"/>
</dbReference>
<feature type="compositionally biased region" description="Acidic residues" evidence="1">
    <location>
        <begin position="1118"/>
        <end position="1130"/>
    </location>
</feature>
<dbReference type="GO" id="GO:0014069">
    <property type="term" value="C:postsynaptic density"/>
    <property type="evidence" value="ECO:0007669"/>
    <property type="project" value="TreeGrafter"/>
</dbReference>
<dbReference type="Pfam" id="PF16511">
    <property type="entry name" value="FERM_f0"/>
    <property type="match status" value="1"/>
</dbReference>
<feature type="compositionally biased region" description="Polar residues" evidence="1">
    <location>
        <begin position="456"/>
        <end position="465"/>
    </location>
</feature>
<feature type="compositionally biased region" description="Basic and acidic residues" evidence="1">
    <location>
        <begin position="982"/>
        <end position="992"/>
    </location>
</feature>
<dbReference type="AlphaFoldDB" id="A0A6S7FXV9"/>
<feature type="region of interest" description="Disordered" evidence="1">
    <location>
        <begin position="1015"/>
        <end position="1132"/>
    </location>
</feature>
<evidence type="ECO:0000313" key="3">
    <source>
        <dbReference type="Proteomes" id="UP001152795"/>
    </source>
</evidence>
<dbReference type="InterPro" id="IPR001452">
    <property type="entry name" value="SH3_domain"/>
</dbReference>
<dbReference type="GO" id="GO:0030160">
    <property type="term" value="F:synaptic receptor adaptor activity"/>
    <property type="evidence" value="ECO:0007669"/>
    <property type="project" value="TreeGrafter"/>
</dbReference>
<feature type="compositionally biased region" description="Basic and acidic residues" evidence="1">
    <location>
        <begin position="924"/>
        <end position="938"/>
    </location>
</feature>
<dbReference type="SMART" id="SM00228">
    <property type="entry name" value="PDZ"/>
    <property type="match status" value="1"/>
</dbReference>
<feature type="compositionally biased region" description="Polar residues" evidence="1">
    <location>
        <begin position="584"/>
        <end position="596"/>
    </location>
</feature>
<sequence length="1265" mass="139868">MINNIDHSKAPITLKINIPDKGIYEKRFTFNSEDKVWAAKEQIIHEIGKELKDIQNYGFFVPPHQGKAGKFMDEGRPLAEYSIPGNDQILEFMLKRRIYRSISYDENKLTKVHTKANLKKLVELVEQNNAGQVNQFLEKGLDPNFQDPKSGETPLTAAAVKKNANEVIMFLINGGAYFDFKNRNGLTAVHKAAVAGNSHNIKAFLDLGASPNYRDLKGLTPLYHACLSGKNPNVAELLLGDQAEIGVVDSQEWQEIHQVCRYGHVQHLEQLIYYGATLNAQNGSGNTPLHICSLYNQEDCARLLLYRGARRDIVNFANQTAEMVAVVATNVSLSTFIRNYNETDVVPYIDKPTYSTRRRTQLKNRPTANSVFLRDSTDTFIFCSESLSTTSSTPSIHSETSEPMSLDLSPREIVPQVRVTVAEESPSRKPKRRRTLSGSGSDSSYASDSADEGGSNLTSPVLSPTSDELNLRWRTYSLSSLNKEERGNIPRVKEVKGAANMGPNPGKSNSRKTYVAVTNFTPTQAGELSLAEGDLVEVITKGEKGYWQGSVAGKTGWFPAECVEDLKKRKQNKSKNSLHKPASIASSLNKSNTSLDQPYIPPVVTTPQPRQVILHKVKAGFGFQMRGANVPAVNKLEFKPSAKIPALQYVGDVEPGGEAENRGVKKGDYILEVNGNDVKTASHRHVVSLIRKTGQTLVMKLISVDDGEHFNKAARSGSPSEMLPPSMPPPAPSTNKDKRSGVIVNGTGHVDGTADKRPPPIPSRAPTTSLSSRPKDARMSVTDMDFEMIPAVKEDRIISVPRERISSAEQQWHSPLTGYNSLPRRPKSSYGAIIGSPHPSPYISDETPSRNFRPVQTVDNTGFTTLPSNARRFASQDDSVVSRRRPGSARSSRDRPKSWMPKVLPTEPPPISPPVPQEQLPPKQSEDFKPVARMDSKRDKKKRFSFRKKKEKDYIATSAPEPTEPEDERGNKDDVTTNDVTENLHIEGEENRPNSLPGLNKRLSTFKPVTVPHRHIVHTNAVSPELSQALEKRKSRGFSSSTDETVSPVFSPGHEVPVPVFPPPPGHAPPNPPKAKSLEESIKEEMMRRRSNTAPASSIPAKPRRTFEYKKSNGEPLLEGEEPPGEEGGLDSELAKAVARRAAKMTAAPKKDTHIYENVQNLNINASREPRSSVEEPPTLSIEEKLKKLHLEGEVILPTKFKPPVAPPPGKSTRAKPPLEAPSGKATSPGDVPRRFQPTGNYLPKPYLNLKRSRRQLLRILEVMM</sequence>
<evidence type="ECO:0000256" key="1">
    <source>
        <dbReference type="SAM" id="MobiDB-lite"/>
    </source>
</evidence>
<dbReference type="CDD" id="cd06746">
    <property type="entry name" value="PDZ_SHANK1_3-like"/>
    <property type="match status" value="1"/>
</dbReference>
<evidence type="ECO:0000313" key="2">
    <source>
        <dbReference type="EMBL" id="CAB3979001.1"/>
    </source>
</evidence>
<accession>A0A6S7FXV9</accession>
<feature type="compositionally biased region" description="Pro residues" evidence="1">
    <location>
        <begin position="1059"/>
        <end position="1073"/>
    </location>
</feature>
<dbReference type="SUPFAM" id="SSF48403">
    <property type="entry name" value="Ankyrin repeat"/>
    <property type="match status" value="1"/>
</dbReference>
<feature type="region of interest" description="Disordered" evidence="1">
    <location>
        <begin position="1198"/>
        <end position="1243"/>
    </location>
</feature>
<dbReference type="Gene3D" id="2.30.42.10">
    <property type="match status" value="1"/>
</dbReference>
<dbReference type="SMART" id="SM00248">
    <property type="entry name" value="ANK"/>
    <property type="match status" value="5"/>
</dbReference>
<dbReference type="SUPFAM" id="SSF50044">
    <property type="entry name" value="SH3-domain"/>
    <property type="match status" value="1"/>
</dbReference>
<dbReference type="SMART" id="SM00326">
    <property type="entry name" value="SH3"/>
    <property type="match status" value="1"/>
</dbReference>
<feature type="compositionally biased region" description="Basic residues" evidence="1">
    <location>
        <begin position="939"/>
        <end position="950"/>
    </location>
</feature>
<feature type="compositionally biased region" description="Pro residues" evidence="1">
    <location>
        <begin position="906"/>
        <end position="916"/>
    </location>
</feature>
<dbReference type="GO" id="GO:0045211">
    <property type="term" value="C:postsynaptic membrane"/>
    <property type="evidence" value="ECO:0007669"/>
    <property type="project" value="TreeGrafter"/>
</dbReference>
<dbReference type="InterPro" id="IPR051569">
    <property type="entry name" value="SHANK"/>
</dbReference>
<gene>
    <name evidence="2" type="ORF">PACLA_8A058052</name>
</gene>
<dbReference type="PANTHER" id="PTHR24135">
    <property type="entry name" value="SH3 AND MULTIPLE ANKYRIN REPEAT DOMAINS PROTEIN"/>
    <property type="match status" value="1"/>
</dbReference>
<feature type="compositionally biased region" description="Polar residues" evidence="1">
    <location>
        <begin position="857"/>
        <end position="868"/>
    </location>
</feature>
<dbReference type="PROSITE" id="PS50088">
    <property type="entry name" value="ANK_REPEAT"/>
    <property type="match status" value="4"/>
</dbReference>
<reference evidence="2" key="1">
    <citation type="submission" date="2020-04" db="EMBL/GenBank/DDBJ databases">
        <authorList>
            <person name="Alioto T."/>
            <person name="Alioto T."/>
            <person name="Gomez Garrido J."/>
        </authorList>
    </citation>
    <scope>NUCLEOTIDE SEQUENCE</scope>
    <source>
        <strain evidence="2">A484AB</strain>
    </source>
</reference>
<dbReference type="Gene3D" id="3.10.20.90">
    <property type="entry name" value="Phosphatidylinositol 3-kinase Catalytic Subunit, Chain A, domain 1"/>
    <property type="match status" value="1"/>
</dbReference>
<feature type="compositionally biased region" description="Basic and acidic residues" evidence="1">
    <location>
        <begin position="1076"/>
        <end position="1088"/>
    </location>
</feature>
<feature type="compositionally biased region" description="Basic residues" evidence="1">
    <location>
        <begin position="569"/>
        <end position="578"/>
    </location>
</feature>
<feature type="compositionally biased region" description="Polar residues" evidence="1">
    <location>
        <begin position="807"/>
        <end position="820"/>
    </location>
</feature>
<feature type="region of interest" description="Disordered" evidence="1">
    <location>
        <begin position="388"/>
        <end position="465"/>
    </location>
</feature>
<comment type="caution">
    <text evidence="2">The sequence shown here is derived from an EMBL/GenBank/DDBJ whole genome shotgun (WGS) entry which is preliminary data.</text>
</comment>
<dbReference type="EMBL" id="CACRXK020000159">
    <property type="protein sequence ID" value="CAB3979001.1"/>
    <property type="molecule type" value="Genomic_DNA"/>
</dbReference>
<dbReference type="Proteomes" id="UP001152795">
    <property type="component" value="Unassembled WGS sequence"/>
</dbReference>
<proteinExistence type="predicted"/>
<feature type="region of interest" description="Disordered" evidence="1">
    <location>
        <begin position="807"/>
        <end position="1001"/>
    </location>
</feature>
<dbReference type="InterPro" id="IPR036028">
    <property type="entry name" value="SH3-like_dom_sf"/>
</dbReference>
<organism evidence="2 3">
    <name type="scientific">Paramuricea clavata</name>
    <name type="common">Red gorgonian</name>
    <name type="synonym">Violescent sea-whip</name>
    <dbReference type="NCBI Taxonomy" id="317549"/>
    <lineage>
        <taxon>Eukaryota</taxon>
        <taxon>Metazoa</taxon>
        <taxon>Cnidaria</taxon>
        <taxon>Anthozoa</taxon>
        <taxon>Octocorallia</taxon>
        <taxon>Malacalcyonacea</taxon>
        <taxon>Plexauridae</taxon>
        <taxon>Paramuricea</taxon>
    </lineage>
</organism>
<dbReference type="PROSITE" id="PS50002">
    <property type="entry name" value="SH3"/>
    <property type="match status" value="1"/>
</dbReference>
<protein>
    <submittedName>
        <fullName evidence="2">SH3 and multiple ankyrin repeat domains 3-like</fullName>
    </submittedName>
</protein>
<dbReference type="OrthoDB" id="445896at2759"/>
<dbReference type="PROSITE" id="PS50297">
    <property type="entry name" value="ANK_REP_REGION"/>
    <property type="match status" value="3"/>
</dbReference>
<feature type="compositionally biased region" description="Low complexity" evidence="1">
    <location>
        <begin position="388"/>
        <end position="402"/>
    </location>
</feature>
<dbReference type="InterPro" id="IPR002110">
    <property type="entry name" value="Ankyrin_rpt"/>
</dbReference>
<dbReference type="SUPFAM" id="SSF50156">
    <property type="entry name" value="PDZ domain-like"/>
    <property type="match status" value="1"/>
</dbReference>
<dbReference type="PROSITE" id="PS50106">
    <property type="entry name" value="PDZ"/>
    <property type="match status" value="1"/>
</dbReference>
<dbReference type="Pfam" id="PF12796">
    <property type="entry name" value="Ank_2"/>
    <property type="match status" value="2"/>
</dbReference>
<feature type="region of interest" description="Disordered" evidence="1">
    <location>
        <begin position="569"/>
        <end position="603"/>
    </location>
</feature>
<dbReference type="GO" id="GO:0043197">
    <property type="term" value="C:dendritic spine"/>
    <property type="evidence" value="ECO:0007669"/>
    <property type="project" value="TreeGrafter"/>
</dbReference>
<dbReference type="InterPro" id="IPR036770">
    <property type="entry name" value="Ankyrin_rpt-contain_sf"/>
</dbReference>
<feature type="compositionally biased region" description="Low complexity" evidence="1">
    <location>
        <begin position="437"/>
        <end position="455"/>
    </location>
</feature>
<feature type="region of interest" description="Disordered" evidence="1">
    <location>
        <begin position="710"/>
        <end position="778"/>
    </location>
</feature>
<keyword evidence="3" id="KW-1185">Reference proteome</keyword>
<name>A0A6S7FXV9_PARCT</name>
<dbReference type="InterPro" id="IPR036034">
    <property type="entry name" value="PDZ_sf"/>
</dbReference>
<dbReference type="Pfam" id="PF00595">
    <property type="entry name" value="PDZ"/>
    <property type="match status" value="1"/>
</dbReference>
<dbReference type="Gene3D" id="2.30.30.40">
    <property type="entry name" value="SH3 Domains"/>
    <property type="match status" value="1"/>
</dbReference>
<dbReference type="Pfam" id="PF07653">
    <property type="entry name" value="SH3_2"/>
    <property type="match status" value="1"/>
</dbReference>
<dbReference type="InterPro" id="IPR032425">
    <property type="entry name" value="FERM_f0"/>
</dbReference>
<dbReference type="InterPro" id="IPR001478">
    <property type="entry name" value="PDZ"/>
</dbReference>
<dbReference type="PANTHER" id="PTHR24135:SF28">
    <property type="entry name" value="LD13733P"/>
    <property type="match status" value="1"/>
</dbReference>
<dbReference type="GO" id="GO:0035255">
    <property type="term" value="F:ionotropic glutamate receptor binding"/>
    <property type="evidence" value="ECO:0007669"/>
    <property type="project" value="TreeGrafter"/>
</dbReference>